<dbReference type="EMBL" id="KL367540">
    <property type="protein sequence ID" value="KFD65339.1"/>
    <property type="molecule type" value="Genomic_DNA"/>
</dbReference>
<dbReference type="SUPFAM" id="SSF51445">
    <property type="entry name" value="(Trans)glycosidases"/>
    <property type="match status" value="1"/>
</dbReference>
<dbReference type="GO" id="GO:0043169">
    <property type="term" value="F:cation binding"/>
    <property type="evidence" value="ECO:0007669"/>
    <property type="project" value="InterPro"/>
</dbReference>
<dbReference type="Proteomes" id="UP000030758">
    <property type="component" value="Unassembled WGS sequence"/>
</dbReference>
<dbReference type="Pfam" id="PF10406">
    <property type="entry name" value="TAF8_C"/>
    <property type="match status" value="1"/>
</dbReference>
<keyword evidence="6" id="KW-0805">Transcription regulation</keyword>
<dbReference type="GO" id="GO:0005978">
    <property type="term" value="P:glycogen biosynthetic process"/>
    <property type="evidence" value="ECO:0007669"/>
    <property type="project" value="TreeGrafter"/>
</dbReference>
<dbReference type="Pfam" id="PF00128">
    <property type="entry name" value="Alpha-amylase"/>
    <property type="match status" value="1"/>
</dbReference>
<reference evidence="12" key="1">
    <citation type="journal article" date="2014" name="Nat. Genet.">
        <title>Genome and transcriptome of the porcine whipworm Trichuris suis.</title>
        <authorList>
            <person name="Jex A.R."/>
            <person name="Nejsum P."/>
            <person name="Schwarz E.M."/>
            <person name="Hu L."/>
            <person name="Young N.D."/>
            <person name="Hall R.S."/>
            <person name="Korhonen P.K."/>
            <person name="Liao S."/>
            <person name="Thamsborg S."/>
            <person name="Xia J."/>
            <person name="Xu P."/>
            <person name="Wang S."/>
            <person name="Scheerlinck J.P."/>
            <person name="Hofmann A."/>
            <person name="Sternberg P.W."/>
            <person name="Wang J."/>
            <person name="Gasser R.B."/>
        </authorList>
    </citation>
    <scope>NUCLEOTIDE SEQUENCE [LARGE SCALE GENOMIC DNA]</scope>
    <source>
        <strain evidence="12">DCEP-RM93F</strain>
    </source>
</reference>
<evidence type="ECO:0000256" key="6">
    <source>
        <dbReference type="ARBA" id="ARBA00023015"/>
    </source>
</evidence>
<dbReference type="SUPFAM" id="SSF51011">
    <property type="entry name" value="Glycosyl hydrolase domain"/>
    <property type="match status" value="1"/>
</dbReference>
<dbReference type="Pfam" id="PF07524">
    <property type="entry name" value="Bromo_TP"/>
    <property type="match status" value="1"/>
</dbReference>
<dbReference type="Pfam" id="PF02806">
    <property type="entry name" value="Alpha-amylase_C"/>
    <property type="match status" value="1"/>
</dbReference>
<evidence type="ECO:0000256" key="9">
    <source>
        <dbReference type="ARBA" id="ARBA00060592"/>
    </source>
</evidence>
<comment type="subcellular location">
    <subcellularLocation>
        <location evidence="2">Nucleus</location>
    </subcellularLocation>
</comment>
<dbReference type="GO" id="GO:0003844">
    <property type="term" value="F:1,4-alpha-glucan branching enzyme activity"/>
    <property type="evidence" value="ECO:0007669"/>
    <property type="project" value="UniProtKB-EC"/>
</dbReference>
<evidence type="ECO:0000256" key="8">
    <source>
        <dbReference type="ARBA" id="ARBA00023242"/>
    </source>
</evidence>
<dbReference type="GO" id="GO:0005737">
    <property type="term" value="C:cytoplasm"/>
    <property type="evidence" value="ECO:0007669"/>
    <property type="project" value="TreeGrafter"/>
</dbReference>
<dbReference type="InterPro" id="IPR013783">
    <property type="entry name" value="Ig-like_fold"/>
</dbReference>
<dbReference type="InterPro" id="IPR006048">
    <property type="entry name" value="A-amylase/branching_C"/>
</dbReference>
<comment type="pathway">
    <text evidence="9">Glycan biosynthesis.</text>
</comment>
<dbReference type="InterPro" id="IPR019473">
    <property type="entry name" value="TFIID_su8_C"/>
</dbReference>
<comment type="similarity">
    <text evidence="3">Belongs to the glycosyl hydrolase 13 family. GlgB subfamily.</text>
</comment>
<dbReference type="Gene3D" id="2.60.40.1180">
    <property type="entry name" value="Golgi alpha-mannosidase II"/>
    <property type="match status" value="1"/>
</dbReference>
<dbReference type="InterPro" id="IPR006047">
    <property type="entry name" value="GH13_cat_dom"/>
</dbReference>
<name>A0A085N793_9BILA</name>
<evidence type="ECO:0000256" key="10">
    <source>
        <dbReference type="SAM" id="MobiDB-lite"/>
    </source>
</evidence>
<evidence type="ECO:0000256" key="7">
    <source>
        <dbReference type="ARBA" id="ARBA00023163"/>
    </source>
</evidence>
<organism evidence="12">
    <name type="scientific">Trichuris suis</name>
    <name type="common">pig whipworm</name>
    <dbReference type="NCBI Taxonomy" id="68888"/>
    <lineage>
        <taxon>Eukaryota</taxon>
        <taxon>Metazoa</taxon>
        <taxon>Ecdysozoa</taxon>
        <taxon>Nematoda</taxon>
        <taxon>Enoplea</taxon>
        <taxon>Dorylaimia</taxon>
        <taxon>Trichinellida</taxon>
        <taxon>Trichuridae</taxon>
        <taxon>Trichuris</taxon>
    </lineage>
</organism>
<protein>
    <recommendedName>
        <fullName evidence="4">1,4-alpha-glucan branching enzyme</fullName>
        <ecNumber evidence="4">2.4.1.18</ecNumber>
    </recommendedName>
</protein>
<dbReference type="PANTHER" id="PTHR43651:SF3">
    <property type="entry name" value="1,4-ALPHA-GLUCAN-BRANCHING ENZYME"/>
    <property type="match status" value="1"/>
</dbReference>
<dbReference type="CDD" id="cd11321">
    <property type="entry name" value="AmyAc_bac_euk_BE"/>
    <property type="match status" value="1"/>
</dbReference>
<sequence>MDVLGSERVRPPEFDSLLKFDGYLRNFEGEFCRRYGIFRNALERIDKHEGGLEKFTRGYETFGMIVTPANGYQCSHVVPPSCTNNFSDGWSRTSHPYDRMEFGRWELYIPPNDDGSCPIPHGSVVKVLVTKDGHIYDKVSPWAPYVCCPSDSIIYHQVFYNPPEKYQFKYPRPSEPRALRIYESHVGISSIEGKVADYRHFADNVIPRIAKQGYNTVQLMAVMEHAYYASFGYQVTSFFAASSRYGPPDDLKYLVDKAHERDIIVLLDIVHSHACKNTADGLNQWDGTNGCYFHNNARGFHDLWDSRLFNYTETEVLRFLLSNLRWWIEEYHFDGFRFDGVTSMIYHSHGLGHGFSGDYNEYFSLNADTDSLVYLMLANYSMKKIYPHIITIAEEVSGLPALCRPVEEGGLGFDYRLAMAIPDKWIELLKEKRDEDWKMGDIVFTMENRRYGEKCIAYAESHDQALVGDKTIAFWLMDKEMYDFMSTVTPLTPIIERGLALHKMIRLITHALGGEGWLNFMGNEFGHPEWLDFPRAGNNVSYHYCRRQWNLVDDDLLRYKFLNNWDRAMNMAEEKYHWLSSGPGYTSWKHEGDKVIAFERGGVLFVFNFHCSKSFADYKVGVARPGKYRLILNSDASEYGGHNRVALCRFLKVLGFDSGSQRSLEVLMQIVESFIVEVALGSRAAAELCNHVMLTPSDVILTLADLGFPVASLLSMKKELFQVTVPEPIPVESVESDVFRVGKAKPFFAYIPAHLNQFPNPHTYIRTAGIQEFDNSYRSIRERIATKKEDMETSLASFMTKIHPTVGIRMGNEETRVLLAVADQLPYESALLPRSLKATQYSETEKSNEATDNPFIKSVVMPPGSGRRNSN</sequence>
<dbReference type="PANTHER" id="PTHR43651">
    <property type="entry name" value="1,4-ALPHA-GLUCAN-BRANCHING ENZYME"/>
    <property type="match status" value="1"/>
</dbReference>
<proteinExistence type="inferred from homology"/>
<evidence type="ECO:0000256" key="4">
    <source>
        <dbReference type="ARBA" id="ARBA00012541"/>
    </source>
</evidence>
<dbReference type="FunFam" id="3.20.20.80:FF:000001">
    <property type="entry name" value="1,4-alpha-glucan branching enzyme"/>
    <property type="match status" value="1"/>
</dbReference>
<dbReference type="InterPro" id="IPR006565">
    <property type="entry name" value="BTP"/>
</dbReference>
<evidence type="ECO:0000256" key="2">
    <source>
        <dbReference type="ARBA" id="ARBA00004123"/>
    </source>
</evidence>
<dbReference type="SMART" id="SM00642">
    <property type="entry name" value="Aamy"/>
    <property type="match status" value="1"/>
</dbReference>
<evidence type="ECO:0000313" key="12">
    <source>
        <dbReference type="EMBL" id="KFD65339.1"/>
    </source>
</evidence>
<dbReference type="EC" id="2.4.1.18" evidence="4"/>
<accession>A0A085N793</accession>
<dbReference type="InterPro" id="IPR017853">
    <property type="entry name" value="GH"/>
</dbReference>
<feature type="region of interest" description="Disordered" evidence="10">
    <location>
        <begin position="842"/>
        <end position="871"/>
    </location>
</feature>
<dbReference type="InterPro" id="IPR013780">
    <property type="entry name" value="Glyco_hydro_b"/>
</dbReference>
<keyword evidence="7" id="KW-0804">Transcription</keyword>
<dbReference type="Gene3D" id="3.20.20.80">
    <property type="entry name" value="Glycosidases"/>
    <property type="match status" value="1"/>
</dbReference>
<dbReference type="AlphaFoldDB" id="A0A085N793"/>
<keyword evidence="8" id="KW-0539">Nucleus</keyword>
<dbReference type="CDD" id="cd08049">
    <property type="entry name" value="TAF8"/>
    <property type="match status" value="1"/>
</dbReference>
<evidence type="ECO:0000259" key="11">
    <source>
        <dbReference type="SMART" id="SM00642"/>
    </source>
</evidence>
<evidence type="ECO:0000256" key="1">
    <source>
        <dbReference type="ARBA" id="ARBA00000826"/>
    </source>
</evidence>
<evidence type="ECO:0000256" key="5">
    <source>
        <dbReference type="ARBA" id="ARBA00022679"/>
    </source>
</evidence>
<gene>
    <name evidence="12" type="ORF">M514_08215</name>
</gene>
<evidence type="ECO:0000256" key="3">
    <source>
        <dbReference type="ARBA" id="ARBA00009000"/>
    </source>
</evidence>
<keyword evidence="5" id="KW-0808">Transferase</keyword>
<feature type="domain" description="Glycosyl hydrolase family 13 catalytic" evidence="11">
    <location>
        <begin position="199"/>
        <end position="569"/>
    </location>
</feature>
<comment type="catalytic activity">
    <reaction evidence="1">
        <text>Transfers a segment of a (1-&gt;4)-alpha-D-glucan chain to a primary hydroxy group in a similar glucan chain.</text>
        <dbReference type="EC" id="2.4.1.18"/>
    </reaction>
</comment>
<dbReference type="Gene3D" id="2.60.40.10">
    <property type="entry name" value="Immunoglobulins"/>
    <property type="match status" value="1"/>
</dbReference>
<dbReference type="GO" id="GO:0005634">
    <property type="term" value="C:nucleus"/>
    <property type="evidence" value="ECO:0007669"/>
    <property type="project" value="UniProtKB-SubCell"/>
</dbReference>